<dbReference type="NCBIfam" id="TIGR02228">
    <property type="entry name" value="sigpep_I_arch"/>
    <property type="match status" value="1"/>
</dbReference>
<keyword evidence="3 5" id="KW-1133">Transmembrane helix</keyword>
<dbReference type="InterPro" id="IPR036286">
    <property type="entry name" value="LexA/Signal_pep-like_sf"/>
</dbReference>
<evidence type="ECO:0000256" key="5">
    <source>
        <dbReference type="SAM" id="Phobius"/>
    </source>
</evidence>
<organism evidence="6 7">
    <name type="scientific">Halobaculum marinum</name>
    <dbReference type="NCBI Taxonomy" id="3031996"/>
    <lineage>
        <taxon>Archaea</taxon>
        <taxon>Methanobacteriati</taxon>
        <taxon>Methanobacteriota</taxon>
        <taxon>Stenosarchaea group</taxon>
        <taxon>Halobacteria</taxon>
        <taxon>Halobacteriales</taxon>
        <taxon>Haloferacaceae</taxon>
        <taxon>Halobaculum</taxon>
    </lineage>
</organism>
<gene>
    <name evidence="6" type="ORF">ACFQKD_11325</name>
</gene>
<evidence type="ECO:0000313" key="7">
    <source>
        <dbReference type="Proteomes" id="UP001596388"/>
    </source>
</evidence>
<dbReference type="CDD" id="cd06530">
    <property type="entry name" value="S26_SPase_I"/>
    <property type="match status" value="1"/>
</dbReference>
<feature type="transmembrane region" description="Helical" evidence="5">
    <location>
        <begin position="141"/>
        <end position="163"/>
    </location>
</feature>
<evidence type="ECO:0000256" key="1">
    <source>
        <dbReference type="ARBA" id="ARBA00004370"/>
    </source>
</evidence>
<comment type="caution">
    <text evidence="6">The sequence shown here is derived from an EMBL/GenBank/DDBJ whole genome shotgun (WGS) entry which is preliminary data.</text>
</comment>
<dbReference type="RefSeq" id="WP_276237612.1">
    <property type="nucleotide sequence ID" value="NZ_CP119989.1"/>
</dbReference>
<evidence type="ECO:0000256" key="3">
    <source>
        <dbReference type="ARBA" id="ARBA00022989"/>
    </source>
</evidence>
<dbReference type="EC" id="3.4.21.89" evidence="6"/>
<keyword evidence="4 5" id="KW-0472">Membrane</keyword>
<reference evidence="6 7" key="1">
    <citation type="journal article" date="2019" name="Int. J. Syst. Evol. Microbiol.">
        <title>The Global Catalogue of Microorganisms (GCM) 10K type strain sequencing project: providing services to taxonomists for standard genome sequencing and annotation.</title>
        <authorList>
            <consortium name="The Broad Institute Genomics Platform"/>
            <consortium name="The Broad Institute Genome Sequencing Center for Infectious Disease"/>
            <person name="Wu L."/>
            <person name="Ma J."/>
        </authorList>
    </citation>
    <scope>NUCLEOTIDE SEQUENCE [LARGE SCALE GENOMIC DNA]</scope>
    <source>
        <strain evidence="6 7">DT55</strain>
    </source>
</reference>
<protein>
    <submittedName>
        <fullName evidence="6">Signal peptidase I</fullName>
        <ecNumber evidence="6">3.4.21.89</ecNumber>
    </submittedName>
</protein>
<feature type="transmembrane region" description="Helical" evidence="5">
    <location>
        <begin position="256"/>
        <end position="273"/>
    </location>
</feature>
<proteinExistence type="predicted"/>
<dbReference type="Proteomes" id="UP001596388">
    <property type="component" value="Unassembled WGS sequence"/>
</dbReference>
<evidence type="ECO:0000256" key="4">
    <source>
        <dbReference type="ARBA" id="ARBA00023136"/>
    </source>
</evidence>
<dbReference type="InterPro" id="IPR019533">
    <property type="entry name" value="Peptidase_S26"/>
</dbReference>
<dbReference type="EMBL" id="JBHTAG010000003">
    <property type="protein sequence ID" value="MFC7097895.1"/>
    <property type="molecule type" value="Genomic_DNA"/>
</dbReference>
<comment type="subcellular location">
    <subcellularLocation>
        <location evidence="1">Membrane</location>
    </subcellularLocation>
</comment>
<sequence>MSLRSRIDLRQVLVAVVVLGVVFPFAAYAAPALVGADESYVVLTGSMRPAIAPGDVVFVTATPASAIGVGDVITFDRGTDVPTTHRVIEVIEEDGTLLFRTQGDANEDPDAGIVTAPNVVGVVTLTIPFLGTAITAIDSQYGFVALVVLPFALLVLDVGYGLVRGRLGGDAASAPVDGAATTAGAADRALPTVYDPVAAAQAYYAAASTDDTAGDGGTLTGRDMTASIAVAALLVAYAAWNAYWQFTALDAPRPETMSVLSGALVGLAFLVYLRYSGGTGAGTEPTESVASGPTPAATEFVPAAVASPAAATPVVDDEEVYRAD</sequence>
<dbReference type="PANTHER" id="PTHR10806">
    <property type="entry name" value="SIGNAL PEPTIDASE COMPLEX CATALYTIC SUBUNIT SEC11"/>
    <property type="match status" value="1"/>
</dbReference>
<dbReference type="GO" id="GO:0009003">
    <property type="term" value="F:signal peptidase activity"/>
    <property type="evidence" value="ECO:0007669"/>
    <property type="project" value="UniProtKB-EC"/>
</dbReference>
<accession>A0ABD5WWG3</accession>
<name>A0ABD5WWG3_9EURY</name>
<dbReference type="AlphaFoldDB" id="A0ABD5WWG3"/>
<dbReference type="InterPro" id="IPR001733">
    <property type="entry name" value="Peptidase_S26B"/>
</dbReference>
<evidence type="ECO:0000256" key="2">
    <source>
        <dbReference type="ARBA" id="ARBA00022692"/>
    </source>
</evidence>
<dbReference type="SUPFAM" id="SSF51306">
    <property type="entry name" value="LexA/Signal peptidase"/>
    <property type="match status" value="1"/>
</dbReference>
<keyword evidence="2 5" id="KW-0812">Transmembrane</keyword>
<keyword evidence="7" id="KW-1185">Reference proteome</keyword>
<dbReference type="PANTHER" id="PTHR10806:SF6">
    <property type="entry name" value="SIGNAL PEPTIDASE COMPLEX CATALYTIC SUBUNIT SEC11"/>
    <property type="match status" value="1"/>
</dbReference>
<keyword evidence="6" id="KW-0378">Hydrolase</keyword>
<dbReference type="GO" id="GO:0016020">
    <property type="term" value="C:membrane"/>
    <property type="evidence" value="ECO:0007669"/>
    <property type="project" value="UniProtKB-SubCell"/>
</dbReference>
<dbReference type="GeneID" id="79271189"/>
<evidence type="ECO:0000313" key="6">
    <source>
        <dbReference type="EMBL" id="MFC7097895.1"/>
    </source>
</evidence>
<feature type="transmembrane region" description="Helical" evidence="5">
    <location>
        <begin position="226"/>
        <end position="244"/>
    </location>
</feature>